<evidence type="ECO:0000313" key="3">
    <source>
        <dbReference type="Proteomes" id="UP000263014"/>
    </source>
</evidence>
<gene>
    <name evidence="2" type="ORF">DXD79_17120</name>
</gene>
<dbReference type="Proteomes" id="UP000263014">
    <property type="component" value="Unassembled WGS sequence"/>
</dbReference>
<protein>
    <submittedName>
        <fullName evidence="2">Uncharacterized protein</fullName>
    </submittedName>
</protein>
<proteinExistence type="predicted"/>
<accession>A0A374P5T4</accession>
<comment type="caution">
    <text evidence="2">The sequence shown here is derived from an EMBL/GenBank/DDBJ whole genome shotgun (WGS) entry which is preliminary data.</text>
</comment>
<dbReference type="AlphaFoldDB" id="A0A374P5T4"/>
<dbReference type="EMBL" id="QSON01000007">
    <property type="protein sequence ID" value="RGJ02864.1"/>
    <property type="molecule type" value="Genomic_DNA"/>
</dbReference>
<name>A0A374P5T4_9FIRM</name>
<reference evidence="2 3" key="1">
    <citation type="submission" date="2018-08" db="EMBL/GenBank/DDBJ databases">
        <title>A genome reference for cultivated species of the human gut microbiota.</title>
        <authorList>
            <person name="Zou Y."/>
            <person name="Xue W."/>
            <person name="Luo G."/>
        </authorList>
    </citation>
    <scope>NUCLEOTIDE SEQUENCE [LARGE SCALE GENOMIC DNA]</scope>
    <source>
        <strain evidence="2 3">TM09-12</strain>
    </source>
</reference>
<evidence type="ECO:0000256" key="1">
    <source>
        <dbReference type="SAM" id="MobiDB-lite"/>
    </source>
</evidence>
<sequence>MLEDLSDAGMNRQTVADKPGQLLKSGRPKKKPYFDADLVMQEFMDVIAEAYENTVSENMIPMPGVDNARQKGSKLKIIAEEFNITPLKVRKLLITAGYHYHIELYSTSISRKVNDLYEQGKSVAEVMELTGLSRASVNGYLPYSKSVYKLEEVSVAADRIRLYRERKLACESLQKAILARAADMDDLLWEAVAVFAGYPFYTSKGFKYSYTVNRRRDGSNGGEMFISRKEKSITRATVLIAFHKALELMEKEGKISGPKRLGTFGASYLYPIFIRLFLGAWTV</sequence>
<dbReference type="RefSeq" id="WP_117632529.1">
    <property type="nucleotide sequence ID" value="NZ_QSRE01000013.1"/>
</dbReference>
<organism evidence="2 3">
    <name type="scientific">Hungatella hathewayi</name>
    <dbReference type="NCBI Taxonomy" id="154046"/>
    <lineage>
        <taxon>Bacteria</taxon>
        <taxon>Bacillati</taxon>
        <taxon>Bacillota</taxon>
        <taxon>Clostridia</taxon>
        <taxon>Lachnospirales</taxon>
        <taxon>Lachnospiraceae</taxon>
        <taxon>Hungatella</taxon>
    </lineage>
</organism>
<evidence type="ECO:0000313" key="2">
    <source>
        <dbReference type="EMBL" id="RGJ02864.1"/>
    </source>
</evidence>
<feature type="region of interest" description="Disordered" evidence="1">
    <location>
        <begin position="1"/>
        <end position="28"/>
    </location>
</feature>